<reference evidence="1 2" key="1">
    <citation type="journal article" date="2009" name="PLoS Genet.">
        <title>Genomic analysis of the basal lineage fungus Rhizopus oryzae reveals a whole-genome duplication.</title>
        <authorList>
            <person name="Ma L.-J."/>
            <person name="Ibrahim A.S."/>
            <person name="Skory C."/>
            <person name="Grabherr M.G."/>
            <person name="Burger G."/>
            <person name="Butler M."/>
            <person name="Elias M."/>
            <person name="Idnurm A."/>
            <person name="Lang B.F."/>
            <person name="Sone T."/>
            <person name="Abe A."/>
            <person name="Calvo S.E."/>
            <person name="Corrochano L.M."/>
            <person name="Engels R."/>
            <person name="Fu J."/>
            <person name="Hansberg W."/>
            <person name="Kim J.-M."/>
            <person name="Kodira C.D."/>
            <person name="Koehrsen M.J."/>
            <person name="Liu B."/>
            <person name="Miranda-Saavedra D."/>
            <person name="O'Leary S."/>
            <person name="Ortiz-Castellanos L."/>
            <person name="Poulter R."/>
            <person name="Rodriguez-Romero J."/>
            <person name="Ruiz-Herrera J."/>
            <person name="Shen Y.-Q."/>
            <person name="Zeng Q."/>
            <person name="Galagan J."/>
            <person name="Birren B.W."/>
            <person name="Cuomo C.A."/>
            <person name="Wickes B.L."/>
        </authorList>
    </citation>
    <scope>NUCLEOTIDE SEQUENCE [LARGE SCALE GENOMIC DNA]</scope>
    <source>
        <strain evidence="2">RA 99-880 / ATCC MYA-4621 / FGSC 9543 / NRRL 43880</strain>
    </source>
</reference>
<proteinExistence type="predicted"/>
<dbReference type="AlphaFoldDB" id="I1BGK1"/>
<evidence type="ECO:0000313" key="2">
    <source>
        <dbReference type="Proteomes" id="UP000009138"/>
    </source>
</evidence>
<organism evidence="1 2">
    <name type="scientific">Rhizopus delemar (strain RA 99-880 / ATCC MYA-4621 / FGSC 9543 / NRRL 43880)</name>
    <name type="common">Mucormycosis agent</name>
    <name type="synonym">Rhizopus arrhizus var. delemar</name>
    <dbReference type="NCBI Taxonomy" id="246409"/>
    <lineage>
        <taxon>Eukaryota</taxon>
        <taxon>Fungi</taxon>
        <taxon>Fungi incertae sedis</taxon>
        <taxon>Mucoromycota</taxon>
        <taxon>Mucoromycotina</taxon>
        <taxon>Mucoromycetes</taxon>
        <taxon>Mucorales</taxon>
        <taxon>Mucorineae</taxon>
        <taxon>Rhizopodaceae</taxon>
        <taxon>Rhizopus</taxon>
    </lineage>
</organism>
<dbReference type="eggNOG" id="ENOG502TABC">
    <property type="taxonomic scope" value="Eukaryota"/>
</dbReference>
<dbReference type="EMBL" id="CH476732">
    <property type="protein sequence ID" value="EIE75331.1"/>
    <property type="molecule type" value="Genomic_DNA"/>
</dbReference>
<protein>
    <submittedName>
        <fullName evidence="1">Uncharacterized protein</fullName>
    </submittedName>
</protein>
<sequence length="296" mass="34107">MSDKRNICLLVQQLTLEKDRMKYSKVIDMSNSIQTRLDNLYSCDTINSYPTCYVFKRLDRATSMQFNLYCKQRQQQKTNSLFIHKSQINNRTSDMSEDEDEILDVLPCTIHKAVRKNASVIRIEKTTTKTNHQHKPTFNHGLITPPESPFNQNAFDNQLSLPLLIHAHKKTHSLKGLVNKTFRLNQYTINKASSASDGQLLTAFNTFTGEPKLILKLIIALPDNTTNDQQKRFGFTFQPTKQNDHVKLSLIPDSLVKEALVNWMDSQGEHDLPPLTKADEIIRDKKKIYVVYDSHL</sequence>
<dbReference type="OrthoDB" id="2289803at2759"/>
<name>I1BGK1_RHIO9</name>
<dbReference type="RefSeq" id="XP_067510727.1">
    <property type="nucleotide sequence ID" value="XM_067654626.1"/>
</dbReference>
<dbReference type="OMA" id="FDVRIVK"/>
<accession>I1BGK1</accession>
<dbReference type="VEuPathDB" id="FungiDB:RO3G_00035"/>
<dbReference type="Proteomes" id="UP000009138">
    <property type="component" value="Unassembled WGS sequence"/>
</dbReference>
<dbReference type="GeneID" id="93607007"/>
<keyword evidence="2" id="KW-1185">Reference proteome</keyword>
<gene>
    <name evidence="1" type="ORF">RO3G_00035</name>
</gene>
<evidence type="ECO:0000313" key="1">
    <source>
        <dbReference type="EMBL" id="EIE75331.1"/>
    </source>
</evidence>
<dbReference type="InParanoid" id="I1BGK1"/>